<comment type="caution">
    <text evidence="1">The sequence shown here is derived from an EMBL/GenBank/DDBJ whole genome shotgun (WGS) entry which is preliminary data.</text>
</comment>
<reference evidence="1" key="1">
    <citation type="submission" date="2019-10" db="EMBL/GenBank/DDBJ databases">
        <authorList>
            <consortium name="DOE Joint Genome Institute"/>
            <person name="Kuo A."/>
            <person name="Miyauchi S."/>
            <person name="Kiss E."/>
            <person name="Drula E."/>
            <person name="Kohler A."/>
            <person name="Sanchez-Garcia M."/>
            <person name="Andreopoulos B."/>
            <person name="Barry K.W."/>
            <person name="Bonito G."/>
            <person name="Buee M."/>
            <person name="Carver A."/>
            <person name="Chen C."/>
            <person name="Cichocki N."/>
            <person name="Clum A."/>
            <person name="Culley D."/>
            <person name="Crous P.W."/>
            <person name="Fauchery L."/>
            <person name="Girlanda M."/>
            <person name="Hayes R."/>
            <person name="Keri Z."/>
            <person name="Labutti K."/>
            <person name="Lipzen A."/>
            <person name="Lombard V."/>
            <person name="Magnuson J."/>
            <person name="Maillard F."/>
            <person name="Morin E."/>
            <person name="Murat C."/>
            <person name="Nolan M."/>
            <person name="Ohm R."/>
            <person name="Pangilinan J."/>
            <person name="Pereira M."/>
            <person name="Perotto S."/>
            <person name="Peter M."/>
            <person name="Riley R."/>
            <person name="Sitrit Y."/>
            <person name="Stielow B."/>
            <person name="Szollosi G."/>
            <person name="Zifcakova L."/>
            <person name="Stursova M."/>
            <person name="Spatafora J.W."/>
            <person name="Tedersoo L."/>
            <person name="Vaario L.-M."/>
            <person name="Yamada A."/>
            <person name="Yan M."/>
            <person name="Wang P."/>
            <person name="Xu J."/>
            <person name="Bruns T."/>
            <person name="Baldrian P."/>
            <person name="Vilgalys R."/>
            <person name="Henrissat B."/>
            <person name="Grigoriev I.V."/>
            <person name="Hibbett D."/>
            <person name="Nagy L.G."/>
            <person name="Martin F.M."/>
        </authorList>
    </citation>
    <scope>NUCLEOTIDE SEQUENCE</scope>
    <source>
        <strain evidence="1">P2</strain>
    </source>
</reference>
<sequence length="192" mass="21757">MGPSRTDAASSKRPSMHKKNATTTLSMSEKTPGVSKLKAQLRQTRRLLAKDNLAADARVETERRLKSLQKDLEKTEIANKERVLAVRYHKVKFFDRQKLLRKINQVKKQTPVDEDQLFALRVDLNYVLHYPKLRKYVALFPSTTDGESRRENAGKTEADAAREEVRALIRGQMEKGEISRTPEAGLPGSGRG</sequence>
<evidence type="ECO:0000313" key="1">
    <source>
        <dbReference type="EMBL" id="KAF9647727.1"/>
    </source>
</evidence>
<dbReference type="EMBL" id="MU118027">
    <property type="protein sequence ID" value="KAF9647727.1"/>
    <property type="molecule type" value="Genomic_DNA"/>
</dbReference>
<organism evidence="1 2">
    <name type="scientific">Thelephora ganbajun</name>
    <name type="common">Ganba fungus</name>
    <dbReference type="NCBI Taxonomy" id="370292"/>
    <lineage>
        <taxon>Eukaryota</taxon>
        <taxon>Fungi</taxon>
        <taxon>Dikarya</taxon>
        <taxon>Basidiomycota</taxon>
        <taxon>Agaricomycotina</taxon>
        <taxon>Agaricomycetes</taxon>
        <taxon>Thelephorales</taxon>
        <taxon>Thelephoraceae</taxon>
        <taxon>Thelephora</taxon>
    </lineage>
</organism>
<dbReference type="Proteomes" id="UP000886501">
    <property type="component" value="Unassembled WGS sequence"/>
</dbReference>
<keyword evidence="2" id="KW-1185">Reference proteome</keyword>
<gene>
    <name evidence="1" type="ORF">BDM02DRAFT_3097669</name>
</gene>
<accession>A0ACB6ZDT5</accession>
<name>A0ACB6ZDT5_THEGA</name>
<proteinExistence type="predicted"/>
<protein>
    <submittedName>
        <fullName evidence="1">Uncharacterized protein</fullName>
    </submittedName>
</protein>
<reference evidence="1" key="2">
    <citation type="journal article" date="2020" name="Nat. Commun.">
        <title>Large-scale genome sequencing of mycorrhizal fungi provides insights into the early evolution of symbiotic traits.</title>
        <authorList>
            <person name="Miyauchi S."/>
            <person name="Kiss E."/>
            <person name="Kuo A."/>
            <person name="Drula E."/>
            <person name="Kohler A."/>
            <person name="Sanchez-Garcia M."/>
            <person name="Morin E."/>
            <person name="Andreopoulos B."/>
            <person name="Barry K.W."/>
            <person name="Bonito G."/>
            <person name="Buee M."/>
            <person name="Carver A."/>
            <person name="Chen C."/>
            <person name="Cichocki N."/>
            <person name="Clum A."/>
            <person name="Culley D."/>
            <person name="Crous P.W."/>
            <person name="Fauchery L."/>
            <person name="Girlanda M."/>
            <person name="Hayes R.D."/>
            <person name="Keri Z."/>
            <person name="LaButti K."/>
            <person name="Lipzen A."/>
            <person name="Lombard V."/>
            <person name="Magnuson J."/>
            <person name="Maillard F."/>
            <person name="Murat C."/>
            <person name="Nolan M."/>
            <person name="Ohm R.A."/>
            <person name="Pangilinan J."/>
            <person name="Pereira M.F."/>
            <person name="Perotto S."/>
            <person name="Peter M."/>
            <person name="Pfister S."/>
            <person name="Riley R."/>
            <person name="Sitrit Y."/>
            <person name="Stielow J.B."/>
            <person name="Szollosi G."/>
            <person name="Zifcakova L."/>
            <person name="Stursova M."/>
            <person name="Spatafora J.W."/>
            <person name="Tedersoo L."/>
            <person name="Vaario L.M."/>
            <person name="Yamada A."/>
            <person name="Yan M."/>
            <person name="Wang P."/>
            <person name="Xu J."/>
            <person name="Bruns T."/>
            <person name="Baldrian P."/>
            <person name="Vilgalys R."/>
            <person name="Dunand C."/>
            <person name="Henrissat B."/>
            <person name="Grigoriev I.V."/>
            <person name="Hibbett D."/>
            <person name="Nagy L.G."/>
            <person name="Martin F.M."/>
        </authorList>
    </citation>
    <scope>NUCLEOTIDE SEQUENCE</scope>
    <source>
        <strain evidence="1">P2</strain>
    </source>
</reference>
<evidence type="ECO:0000313" key="2">
    <source>
        <dbReference type="Proteomes" id="UP000886501"/>
    </source>
</evidence>